<protein>
    <submittedName>
        <fullName evidence="2">Uncharacterized protein</fullName>
    </submittedName>
</protein>
<keyword evidence="1" id="KW-0812">Transmembrane</keyword>
<gene>
    <name evidence="2" type="ORF">JR316_013115</name>
</gene>
<dbReference type="AlphaFoldDB" id="A0A8H7XJ18"/>
<sequence length="138" mass="15732">MSEFDEQRRDVDISRPFLLEQRIISRLMTDGSRARRGVTVNIWRIFNTLLIIALGIWKTVAALQGETIAPTILDWALGVIWAIVSYWVSAFEAESPESCSWLLKHNPRLANAAWFVVVNTSKVFALLVVYSIQWLGEP</sequence>
<feature type="transmembrane region" description="Helical" evidence="1">
    <location>
        <begin position="72"/>
        <end position="91"/>
    </location>
</feature>
<feature type="transmembrane region" description="Helical" evidence="1">
    <location>
        <begin position="112"/>
        <end position="132"/>
    </location>
</feature>
<organism evidence="2">
    <name type="scientific">Psilocybe cubensis</name>
    <name type="common">Psychedelic mushroom</name>
    <name type="synonym">Stropharia cubensis</name>
    <dbReference type="NCBI Taxonomy" id="181762"/>
    <lineage>
        <taxon>Eukaryota</taxon>
        <taxon>Fungi</taxon>
        <taxon>Dikarya</taxon>
        <taxon>Basidiomycota</taxon>
        <taxon>Agaricomycotina</taxon>
        <taxon>Agaricomycetes</taxon>
        <taxon>Agaricomycetidae</taxon>
        <taxon>Agaricales</taxon>
        <taxon>Agaricineae</taxon>
        <taxon>Strophariaceae</taxon>
        <taxon>Psilocybe</taxon>
    </lineage>
</organism>
<evidence type="ECO:0000313" key="2">
    <source>
        <dbReference type="EMBL" id="KAG5161981.1"/>
    </source>
</evidence>
<name>A0A8H7XJ18_PSICU</name>
<dbReference type="EMBL" id="JAFIQS010000022">
    <property type="protein sequence ID" value="KAG5161981.1"/>
    <property type="molecule type" value="Genomic_DNA"/>
</dbReference>
<keyword evidence="1" id="KW-0472">Membrane</keyword>
<feature type="transmembrane region" description="Helical" evidence="1">
    <location>
        <begin position="42"/>
        <end position="60"/>
    </location>
</feature>
<accession>A0A8H7XJ18</accession>
<reference evidence="2" key="1">
    <citation type="submission" date="2021-02" db="EMBL/GenBank/DDBJ databases">
        <title>Psilocybe cubensis genome.</title>
        <authorList>
            <person name="Mckernan K.J."/>
            <person name="Crawford S."/>
            <person name="Trippe A."/>
            <person name="Kane L.T."/>
            <person name="Mclaughlin S."/>
        </authorList>
    </citation>
    <scope>NUCLEOTIDE SEQUENCE [LARGE SCALE GENOMIC DNA]</scope>
    <source>
        <strain evidence="2">MGC-MH-2018</strain>
    </source>
</reference>
<evidence type="ECO:0000256" key="1">
    <source>
        <dbReference type="SAM" id="Phobius"/>
    </source>
</evidence>
<proteinExistence type="predicted"/>
<comment type="caution">
    <text evidence="2">The sequence shown here is derived from an EMBL/GenBank/DDBJ whole genome shotgun (WGS) entry which is preliminary data.</text>
</comment>
<keyword evidence="1" id="KW-1133">Transmembrane helix</keyword>